<gene>
    <name evidence="2" type="ORF">Pan265_25830</name>
</gene>
<organism evidence="2 3">
    <name type="scientific">Mucisphaera calidilacus</name>
    <dbReference type="NCBI Taxonomy" id="2527982"/>
    <lineage>
        <taxon>Bacteria</taxon>
        <taxon>Pseudomonadati</taxon>
        <taxon>Planctomycetota</taxon>
        <taxon>Phycisphaerae</taxon>
        <taxon>Phycisphaerales</taxon>
        <taxon>Phycisphaeraceae</taxon>
        <taxon>Mucisphaera</taxon>
    </lineage>
</organism>
<dbReference type="Proteomes" id="UP000320386">
    <property type="component" value="Chromosome"/>
</dbReference>
<keyword evidence="3" id="KW-1185">Reference proteome</keyword>
<sequence>MNPPPSSTSSSKRARGIRPRDALYCLAGAVLVVLAFDLTVASLFSIPADQPLPHGPLQRFFSYGQSSESKLQRTVGEPGTEPASIVRAGWIPTELYEPPDNWDTAPQRVAVYGMSFTNHIAKELQHNHPELAVMTRAGPGAPFNHSYAMIRADPHAAQASWVCVGILSSSLPYLQSMSGMSYALESPTPFAYPRFQAVDGTLQRIDPVIDNLDTFARAFRSRDALYLQHIDRLRQEDAFFNTLFYHASFLDRSAFLSLMRRAYGKRWIASRKAAIYNPRDGYQTDHPALAAVPLMIDNLHEQTTANQQQLLIILLHARGEPGHLDAWLSPHLEQRGIPTLSTTTLFDATDTLNFIGDGHYQPELDRTLAEALYALISNPSPD</sequence>
<proteinExistence type="predicted"/>
<evidence type="ECO:0000313" key="3">
    <source>
        <dbReference type="Proteomes" id="UP000320386"/>
    </source>
</evidence>
<keyword evidence="1" id="KW-1133">Transmembrane helix</keyword>
<reference evidence="2 3" key="1">
    <citation type="submission" date="2019-02" db="EMBL/GenBank/DDBJ databases">
        <title>Deep-cultivation of Planctomycetes and their phenomic and genomic characterization uncovers novel biology.</title>
        <authorList>
            <person name="Wiegand S."/>
            <person name="Jogler M."/>
            <person name="Boedeker C."/>
            <person name="Pinto D."/>
            <person name="Vollmers J."/>
            <person name="Rivas-Marin E."/>
            <person name="Kohn T."/>
            <person name="Peeters S.H."/>
            <person name="Heuer A."/>
            <person name="Rast P."/>
            <person name="Oberbeckmann S."/>
            <person name="Bunk B."/>
            <person name="Jeske O."/>
            <person name="Meyerdierks A."/>
            <person name="Storesund J.E."/>
            <person name="Kallscheuer N."/>
            <person name="Luecker S."/>
            <person name="Lage O.M."/>
            <person name="Pohl T."/>
            <person name="Merkel B.J."/>
            <person name="Hornburger P."/>
            <person name="Mueller R.-W."/>
            <person name="Bruemmer F."/>
            <person name="Labrenz M."/>
            <person name="Spormann A.M."/>
            <person name="Op den Camp H."/>
            <person name="Overmann J."/>
            <person name="Amann R."/>
            <person name="Jetten M.S.M."/>
            <person name="Mascher T."/>
            <person name="Medema M.H."/>
            <person name="Devos D.P."/>
            <person name="Kaster A.-K."/>
            <person name="Ovreas L."/>
            <person name="Rohde M."/>
            <person name="Galperin M.Y."/>
            <person name="Jogler C."/>
        </authorList>
    </citation>
    <scope>NUCLEOTIDE SEQUENCE [LARGE SCALE GENOMIC DNA]</scope>
    <source>
        <strain evidence="2 3">Pan265</strain>
    </source>
</reference>
<dbReference type="KEGG" id="mcad:Pan265_25830"/>
<evidence type="ECO:0000313" key="2">
    <source>
        <dbReference type="EMBL" id="QDU72709.1"/>
    </source>
</evidence>
<dbReference type="EMBL" id="CP036280">
    <property type="protein sequence ID" value="QDU72709.1"/>
    <property type="molecule type" value="Genomic_DNA"/>
</dbReference>
<keyword evidence="1" id="KW-0472">Membrane</keyword>
<dbReference type="AlphaFoldDB" id="A0A518C0G8"/>
<dbReference type="RefSeq" id="WP_145446872.1">
    <property type="nucleotide sequence ID" value="NZ_CP036280.1"/>
</dbReference>
<dbReference type="OrthoDB" id="581480at2"/>
<evidence type="ECO:0000256" key="1">
    <source>
        <dbReference type="SAM" id="Phobius"/>
    </source>
</evidence>
<feature type="transmembrane region" description="Helical" evidence="1">
    <location>
        <begin position="21"/>
        <end position="44"/>
    </location>
</feature>
<keyword evidence="1" id="KW-0812">Transmembrane</keyword>
<name>A0A518C0G8_9BACT</name>
<protein>
    <submittedName>
        <fullName evidence="2">Uncharacterized protein</fullName>
    </submittedName>
</protein>
<accession>A0A518C0G8</accession>